<dbReference type="EMBL" id="BMQA01000025">
    <property type="protein sequence ID" value="GGJ41048.1"/>
    <property type="molecule type" value="Genomic_DNA"/>
</dbReference>
<sequence>MSGPLSGLSIVELGGLGPSAFATMLMADLGADVIRIDRARAAHGGVEAAAEPRFDLLNRGKRSLALDLKRSEAVEIVLSLVERADAVTEPFRPGVAERLGLGPDICLARNPKLVYARMTGWGQEGPLSATAGHDINYIALTGALHGIGRADGPPQIPVNYLGDFGGGATYLVIGLLAALREAASTGTGQVVDAAIVDGVSHLLSSTLAMYAGGMWQDRRGVNVLDGGAPFYSVYECADGGCVAVGAGEAKFYAELLRRLGLDDDPRHQLDESRWPDLRRRMAAVFATRTRGEWAAEFEQTDCCVTPVLGLVEAADHPHIRFRRSLGVRDGVLQAGTAPRFSGSAPGVPTPPPLPGQHSRDILAALGLDADRLVETGVVTASPVPQDPKEKQR</sequence>
<dbReference type="Proteomes" id="UP000657574">
    <property type="component" value="Unassembled WGS sequence"/>
</dbReference>
<dbReference type="RefSeq" id="WP_189314407.1">
    <property type="nucleotide sequence ID" value="NZ_BMQA01000025.1"/>
</dbReference>
<dbReference type="Gene3D" id="3.30.1540.10">
    <property type="entry name" value="formyl-coa transferase, domain 3"/>
    <property type="match status" value="1"/>
</dbReference>
<reference evidence="2" key="1">
    <citation type="journal article" date="2014" name="Int. J. Syst. Evol. Microbiol.">
        <title>Complete genome sequence of Corynebacterium casei LMG S-19264T (=DSM 44701T), isolated from a smear-ripened cheese.</title>
        <authorList>
            <consortium name="US DOE Joint Genome Institute (JGI-PGF)"/>
            <person name="Walter F."/>
            <person name="Albersmeier A."/>
            <person name="Kalinowski J."/>
            <person name="Ruckert C."/>
        </authorList>
    </citation>
    <scope>NUCLEOTIDE SEQUENCE</scope>
    <source>
        <strain evidence="2">JCM 3086</strain>
    </source>
</reference>
<evidence type="ECO:0000256" key="1">
    <source>
        <dbReference type="SAM" id="MobiDB-lite"/>
    </source>
</evidence>
<dbReference type="Gene3D" id="3.40.50.10540">
    <property type="entry name" value="Crotonobetainyl-coa:carnitine coa-transferase, domain 1"/>
    <property type="match status" value="1"/>
</dbReference>
<dbReference type="GO" id="GO:0016740">
    <property type="term" value="F:transferase activity"/>
    <property type="evidence" value="ECO:0007669"/>
    <property type="project" value="UniProtKB-KW"/>
</dbReference>
<keyword evidence="3" id="KW-1185">Reference proteome</keyword>
<protein>
    <submittedName>
        <fullName evidence="2">CoA transferase</fullName>
    </submittedName>
</protein>
<reference evidence="2" key="2">
    <citation type="submission" date="2020-09" db="EMBL/GenBank/DDBJ databases">
        <authorList>
            <person name="Sun Q."/>
            <person name="Ohkuma M."/>
        </authorList>
    </citation>
    <scope>NUCLEOTIDE SEQUENCE</scope>
    <source>
        <strain evidence="2">JCM 3086</strain>
    </source>
</reference>
<dbReference type="Pfam" id="PF02515">
    <property type="entry name" value="CoA_transf_3"/>
    <property type="match status" value="1"/>
</dbReference>
<name>A0A917NYM3_9ACTN</name>
<dbReference type="InterPro" id="IPR050509">
    <property type="entry name" value="CoA-transferase_III"/>
</dbReference>
<evidence type="ECO:0000313" key="3">
    <source>
        <dbReference type="Proteomes" id="UP000657574"/>
    </source>
</evidence>
<keyword evidence="2" id="KW-0808">Transferase</keyword>
<feature type="region of interest" description="Disordered" evidence="1">
    <location>
        <begin position="336"/>
        <end position="358"/>
    </location>
</feature>
<comment type="caution">
    <text evidence="2">The sequence shown here is derived from an EMBL/GenBank/DDBJ whole genome shotgun (WGS) entry which is preliminary data.</text>
</comment>
<dbReference type="AlphaFoldDB" id="A0A917NYM3"/>
<dbReference type="SUPFAM" id="SSF89796">
    <property type="entry name" value="CoA-transferase family III (CaiB/BaiF)"/>
    <property type="match status" value="1"/>
</dbReference>
<dbReference type="InterPro" id="IPR044855">
    <property type="entry name" value="CoA-Trfase_III_dom3_sf"/>
</dbReference>
<dbReference type="PANTHER" id="PTHR48228:SF5">
    <property type="entry name" value="ALPHA-METHYLACYL-COA RACEMASE"/>
    <property type="match status" value="1"/>
</dbReference>
<gene>
    <name evidence="2" type="primary">mcr</name>
    <name evidence="2" type="ORF">GCM10010121_060120</name>
</gene>
<organism evidence="2 3">
    <name type="scientific">Streptomyces brasiliensis</name>
    <dbReference type="NCBI Taxonomy" id="1954"/>
    <lineage>
        <taxon>Bacteria</taxon>
        <taxon>Bacillati</taxon>
        <taxon>Actinomycetota</taxon>
        <taxon>Actinomycetes</taxon>
        <taxon>Kitasatosporales</taxon>
        <taxon>Streptomycetaceae</taxon>
        <taxon>Streptomyces</taxon>
    </lineage>
</organism>
<proteinExistence type="predicted"/>
<accession>A0A917NYM3</accession>
<dbReference type="InterPro" id="IPR023606">
    <property type="entry name" value="CoA-Trfase_III_dom_1_sf"/>
</dbReference>
<dbReference type="PANTHER" id="PTHR48228">
    <property type="entry name" value="SUCCINYL-COA--D-CITRAMALATE COA-TRANSFERASE"/>
    <property type="match status" value="1"/>
</dbReference>
<evidence type="ECO:0000313" key="2">
    <source>
        <dbReference type="EMBL" id="GGJ41048.1"/>
    </source>
</evidence>
<dbReference type="InterPro" id="IPR003673">
    <property type="entry name" value="CoA-Trfase_fam_III"/>
</dbReference>